<accession>A0A2P4XX53</accession>
<gene>
    <name evidence="2" type="ORF">PHPALM_13472</name>
</gene>
<dbReference type="EMBL" id="NCKW01007369">
    <property type="protein sequence ID" value="POM70138.1"/>
    <property type="molecule type" value="Genomic_DNA"/>
</dbReference>
<name>A0A2P4XX53_9STRA</name>
<organism evidence="2 3">
    <name type="scientific">Phytophthora palmivora</name>
    <dbReference type="NCBI Taxonomy" id="4796"/>
    <lineage>
        <taxon>Eukaryota</taxon>
        <taxon>Sar</taxon>
        <taxon>Stramenopiles</taxon>
        <taxon>Oomycota</taxon>
        <taxon>Peronosporomycetes</taxon>
        <taxon>Peronosporales</taxon>
        <taxon>Peronosporaceae</taxon>
        <taxon>Phytophthora</taxon>
    </lineage>
</organism>
<dbReference type="Proteomes" id="UP000237271">
    <property type="component" value="Unassembled WGS sequence"/>
</dbReference>
<protein>
    <submittedName>
        <fullName evidence="2">Uncharacterized protein</fullName>
    </submittedName>
</protein>
<evidence type="ECO:0000313" key="2">
    <source>
        <dbReference type="EMBL" id="POM70138.1"/>
    </source>
</evidence>
<feature type="region of interest" description="Disordered" evidence="1">
    <location>
        <begin position="117"/>
        <end position="166"/>
    </location>
</feature>
<proteinExistence type="predicted"/>
<evidence type="ECO:0000313" key="3">
    <source>
        <dbReference type="Proteomes" id="UP000237271"/>
    </source>
</evidence>
<comment type="caution">
    <text evidence="2">The sequence shown here is derived from an EMBL/GenBank/DDBJ whole genome shotgun (WGS) entry which is preliminary data.</text>
</comment>
<keyword evidence="3" id="KW-1185">Reference proteome</keyword>
<sequence length="212" mass="24773">MEILQGLVLAEKDFDEKLSLSARRRWWERFLNVTVQGGWTDQMKGYELKTKMSPAVRNWYGQLSNIRLSKEFKREYCKSRRFIKNLTDVTLKTTLQSQRFRKVSDLEYVLKQQDELNPSRVHSGRGAQPRDFRADNIARNGPRMNRPNRAYVAQDDEAQGSDTQVTFEDDERADLAALSTGDTDRRMVGLLWFVTVVRGMDIQRKGVRRKHA</sequence>
<dbReference type="OrthoDB" id="104683at2759"/>
<dbReference type="AlphaFoldDB" id="A0A2P4XX53"/>
<evidence type="ECO:0000256" key="1">
    <source>
        <dbReference type="SAM" id="MobiDB-lite"/>
    </source>
</evidence>
<reference evidence="2 3" key="1">
    <citation type="journal article" date="2017" name="Genome Biol. Evol.">
        <title>Phytophthora megakarya and P. palmivora, closely related causal agents of cacao black pod rot, underwent increases in genome sizes and gene numbers by different mechanisms.</title>
        <authorList>
            <person name="Ali S.S."/>
            <person name="Shao J."/>
            <person name="Lary D.J."/>
            <person name="Kronmiller B."/>
            <person name="Shen D."/>
            <person name="Strem M.D."/>
            <person name="Amoako-Attah I."/>
            <person name="Akrofi A.Y."/>
            <person name="Begoude B.A."/>
            <person name="Ten Hoopen G.M."/>
            <person name="Coulibaly K."/>
            <person name="Kebe B.I."/>
            <person name="Melnick R.L."/>
            <person name="Guiltinan M.J."/>
            <person name="Tyler B.M."/>
            <person name="Meinhardt L.W."/>
            <person name="Bailey B.A."/>
        </authorList>
    </citation>
    <scope>NUCLEOTIDE SEQUENCE [LARGE SCALE GENOMIC DNA]</scope>
    <source>
        <strain evidence="3">sbr112.9</strain>
    </source>
</reference>